<organism evidence="2 3">
    <name type="scientific">Polaribacter pectinis</name>
    <dbReference type="NCBI Taxonomy" id="2738844"/>
    <lineage>
        <taxon>Bacteria</taxon>
        <taxon>Pseudomonadati</taxon>
        <taxon>Bacteroidota</taxon>
        <taxon>Flavobacteriia</taxon>
        <taxon>Flavobacteriales</taxon>
        <taxon>Flavobacteriaceae</taxon>
    </lineage>
</organism>
<name>A0A7G9LCR8_9FLAO</name>
<gene>
    <name evidence="2" type="ORF">H9W90_04645</name>
</gene>
<feature type="compositionally biased region" description="Basic and acidic residues" evidence="1">
    <location>
        <begin position="32"/>
        <end position="63"/>
    </location>
</feature>
<keyword evidence="3" id="KW-1185">Reference proteome</keyword>
<dbReference type="AlphaFoldDB" id="A0A7G9LCR8"/>
<evidence type="ECO:0000313" key="2">
    <source>
        <dbReference type="EMBL" id="QNM86417.1"/>
    </source>
</evidence>
<proteinExistence type="predicted"/>
<dbReference type="KEGG" id="ppec:H9W90_04645"/>
<sequence>MSKKERASAENITKGNSGDVHERGLHPLKGTVKKDEYKDKDSNKDRLKGEDKDKLKDQVHSATDDSNAVADEIQNSDKK</sequence>
<dbReference type="RefSeq" id="WP_187483298.1">
    <property type="nucleotide sequence ID" value="NZ_CP060695.1"/>
</dbReference>
<protein>
    <submittedName>
        <fullName evidence="2">Uncharacterized protein</fullName>
    </submittedName>
</protein>
<reference evidence="2 3" key="1">
    <citation type="submission" date="2020-08" db="EMBL/GenBank/DDBJ databases">
        <title>Polaribacter sp. L12M9 isolated from gut of the Korean scallop.</title>
        <authorList>
            <person name="Jeong Y.S."/>
        </authorList>
    </citation>
    <scope>NUCLEOTIDE SEQUENCE [LARGE SCALE GENOMIC DNA]</scope>
    <source>
        <strain evidence="2 3">L12M9</strain>
    </source>
</reference>
<accession>A0A7G9LCR8</accession>
<dbReference type="EMBL" id="CP060695">
    <property type="protein sequence ID" value="QNM86417.1"/>
    <property type="molecule type" value="Genomic_DNA"/>
</dbReference>
<evidence type="ECO:0000313" key="3">
    <source>
        <dbReference type="Proteomes" id="UP000515808"/>
    </source>
</evidence>
<evidence type="ECO:0000256" key="1">
    <source>
        <dbReference type="SAM" id="MobiDB-lite"/>
    </source>
</evidence>
<dbReference type="Proteomes" id="UP000515808">
    <property type="component" value="Chromosome"/>
</dbReference>
<feature type="region of interest" description="Disordered" evidence="1">
    <location>
        <begin position="1"/>
        <end position="79"/>
    </location>
</feature>